<dbReference type="RefSeq" id="WP_021592383.1">
    <property type="nucleotide sequence ID" value="NZ_CP083237.1"/>
</dbReference>
<keyword evidence="2" id="KW-0223">Dioxygenase</keyword>
<dbReference type="PANTHER" id="PTHR36437">
    <property type="entry name" value="GLYOXALASE/BLEOMYCIN RESISTANCE PROTEIN/DIOXYGENASE"/>
    <property type="match status" value="1"/>
</dbReference>
<dbReference type="Pfam" id="PF00903">
    <property type="entry name" value="Glyoxalase"/>
    <property type="match status" value="1"/>
</dbReference>
<evidence type="ECO:0000313" key="2">
    <source>
        <dbReference type="EMBL" id="SFP16875.1"/>
    </source>
</evidence>
<dbReference type="PROSITE" id="PS51819">
    <property type="entry name" value="VOC"/>
    <property type="match status" value="1"/>
</dbReference>
<organism evidence="2 3">
    <name type="scientific">Actinomadura madurae</name>
    <dbReference type="NCBI Taxonomy" id="1993"/>
    <lineage>
        <taxon>Bacteria</taxon>
        <taxon>Bacillati</taxon>
        <taxon>Actinomycetota</taxon>
        <taxon>Actinomycetes</taxon>
        <taxon>Streptosporangiales</taxon>
        <taxon>Thermomonosporaceae</taxon>
        <taxon>Actinomadura</taxon>
    </lineage>
</organism>
<dbReference type="InParanoid" id="A0A1I5N4M8"/>
<dbReference type="Gene3D" id="3.10.180.10">
    <property type="entry name" value="2,3-Dihydroxybiphenyl 1,2-Dioxygenase, domain 1"/>
    <property type="match status" value="1"/>
</dbReference>
<dbReference type="InterPro" id="IPR029068">
    <property type="entry name" value="Glyas_Bleomycin-R_OHBP_Dase"/>
</dbReference>
<name>A0A1I5N4M8_9ACTN</name>
<dbReference type="InterPro" id="IPR004360">
    <property type="entry name" value="Glyas_Fos-R_dOase_dom"/>
</dbReference>
<feature type="domain" description="VOC" evidence="1">
    <location>
        <begin position="4"/>
        <end position="120"/>
    </location>
</feature>
<sequence>MDFKLELVNVPVSDVDRAKAFYVDKAGFDLDHDHKVNEEIRFVQLTPPGSACSISIGTGLGTETAPGSVQGLQLVVEDADAARAELAARGVDVSEVQEFPWGRFVFFQDPDGNGWNVQQPTRPS</sequence>
<dbReference type="STRING" id="1993.SAMN04489713_11218"/>
<keyword evidence="2" id="KW-0560">Oxidoreductase</keyword>
<dbReference type="PANTHER" id="PTHR36437:SF2">
    <property type="entry name" value="GLYOXALASE_BLEOMYCIN RESISTANCE PROTEIN_DIOXYGENASE"/>
    <property type="match status" value="1"/>
</dbReference>
<dbReference type="GeneID" id="99651096"/>
<dbReference type="AlphaFoldDB" id="A0A1I5N4M8"/>
<dbReference type="InterPro" id="IPR037523">
    <property type="entry name" value="VOC_core"/>
</dbReference>
<proteinExistence type="predicted"/>
<dbReference type="EMBL" id="FOVH01000012">
    <property type="protein sequence ID" value="SFP16875.1"/>
    <property type="molecule type" value="Genomic_DNA"/>
</dbReference>
<dbReference type="Proteomes" id="UP000183413">
    <property type="component" value="Unassembled WGS sequence"/>
</dbReference>
<protein>
    <submittedName>
        <fullName evidence="2">Catechol 2,3-dioxygenase</fullName>
    </submittedName>
</protein>
<evidence type="ECO:0000313" key="3">
    <source>
        <dbReference type="Proteomes" id="UP000183413"/>
    </source>
</evidence>
<dbReference type="GO" id="GO:0051213">
    <property type="term" value="F:dioxygenase activity"/>
    <property type="evidence" value="ECO:0007669"/>
    <property type="project" value="UniProtKB-KW"/>
</dbReference>
<reference evidence="2 3" key="1">
    <citation type="submission" date="2016-10" db="EMBL/GenBank/DDBJ databases">
        <authorList>
            <person name="de Groot N.N."/>
        </authorList>
    </citation>
    <scope>NUCLEOTIDE SEQUENCE [LARGE SCALE GENOMIC DNA]</scope>
    <source>
        <strain evidence="2 3">DSM 43067</strain>
    </source>
</reference>
<keyword evidence="3" id="KW-1185">Reference proteome</keyword>
<dbReference type="SUPFAM" id="SSF54593">
    <property type="entry name" value="Glyoxalase/Bleomycin resistance protein/Dihydroxybiphenyl dioxygenase"/>
    <property type="match status" value="1"/>
</dbReference>
<dbReference type="eggNOG" id="COG0346">
    <property type="taxonomic scope" value="Bacteria"/>
</dbReference>
<gene>
    <name evidence="2" type="ORF">SAMN04489713_11218</name>
</gene>
<accession>A0A1I5N4M8</accession>
<evidence type="ECO:0000259" key="1">
    <source>
        <dbReference type="PROSITE" id="PS51819"/>
    </source>
</evidence>